<evidence type="ECO:0000313" key="2">
    <source>
        <dbReference type="EMBL" id="AOV62322.1"/>
    </source>
</evidence>
<dbReference type="Proteomes" id="UP000203902">
    <property type="component" value="Segment"/>
</dbReference>
<evidence type="ECO:0000313" key="4">
    <source>
        <dbReference type="Proteomes" id="UP000203902"/>
    </source>
</evidence>
<dbReference type="GeneID" id="30308189"/>
<dbReference type="OrthoDB" id="5632at10239"/>
<dbReference type="InterPro" id="IPR038553">
    <property type="entry name" value="T4-gp15_tss_sf"/>
</dbReference>
<organism evidence="1 4">
    <name type="scientific">Synechococcus phage S-CAM7</name>
    <dbReference type="NCBI Taxonomy" id="1883368"/>
    <lineage>
        <taxon>Viruses</taxon>
        <taxon>Duplodnaviria</taxon>
        <taxon>Heunggongvirae</taxon>
        <taxon>Uroviricota</taxon>
        <taxon>Caudoviricetes</taxon>
        <taxon>Pantevenvirales</taxon>
        <taxon>Kyanoviridae</taxon>
        <taxon>Mazuvirus</taxon>
        <taxon>Mazuvirus scam7</taxon>
    </lineage>
</organism>
<dbReference type="Proteomes" id="UP000226384">
    <property type="component" value="Segment"/>
</dbReference>
<keyword evidence="4" id="KW-1185">Reference proteome</keyword>
<dbReference type="RefSeq" id="YP_009323068.1">
    <property type="nucleotide sequence ID" value="NC_031927.1"/>
</dbReference>
<dbReference type="EMBL" id="MT586120">
    <property type="protein sequence ID" value="QLF86186.1"/>
    <property type="molecule type" value="Genomic_DNA"/>
</dbReference>
<evidence type="ECO:0000313" key="3">
    <source>
        <dbReference type="EMBL" id="QLF86186.1"/>
    </source>
</evidence>
<sequence>MGEYFYHGIFKKTTVAFGNLFNNIQIQKVNNADKTINVMKVGLGYGPTQKFLARLNQMGELDQPTQITLPRMSFEMTGISYDATRKTKPTQTFKTTDRGEKLQKVYLPVPYNVEYELTIMAKLNEDCLQIVEQILPYFQPAYTTTVDLLEEVGEKRDIPIVLNSINFTDDYEGDFASRRILLYTLSFTAKTYLFGPLDETGDGLIRKVQVDYHTTHKRPPVREVRYTVTPDPVDAGPDDDFGFNEETELFFDSKVYSPTQNIDYTPDK</sequence>
<reference evidence="3 6" key="3">
    <citation type="submission" date="2020-07" db="EMBL/GenBank/DDBJ databases">
        <title>Signatures of coevolution in a cyanophage population.</title>
        <authorList>
            <person name="Abebe J."/>
        </authorList>
    </citation>
    <scope>NUCLEOTIDE SEQUENCE [LARGE SCALE GENOMIC DNA]</scope>
    <source>
        <strain evidence="3">0809CC03</strain>
    </source>
</reference>
<name>A0A1D8KTU9_9CAUD</name>
<reference evidence="4 5" key="1">
    <citation type="journal article" date="2016" name="Virology">
        <title>The genomic content and context of auxiliary metabolic genes in marine cyanomyoviruses.</title>
        <authorList>
            <person name="Crummett L.T."/>
            <person name="Puxty R.J."/>
            <person name="Weihe C."/>
            <person name="Marston M.F."/>
            <person name="Martiny J.B."/>
        </authorList>
    </citation>
    <scope>NUCLEOTIDE SEQUENCE [LARGE SCALE GENOMIC DNA]</scope>
    <source>
        <strain evidence="1">0910CC49</strain>
        <strain evidence="2">0910SB42</strain>
    </source>
</reference>
<gene>
    <name evidence="1" type="ORF">C490910_135</name>
    <name evidence="3" type="ORF">CC030809_00130</name>
    <name evidence="2" type="ORF">S420910_134</name>
</gene>
<evidence type="ECO:0000313" key="1">
    <source>
        <dbReference type="EMBL" id="AOV62059.1"/>
    </source>
</evidence>
<proteinExistence type="predicted"/>
<dbReference type="KEGG" id="vg:30308189"/>
<evidence type="ECO:0000313" key="5">
    <source>
        <dbReference type="Proteomes" id="UP000226384"/>
    </source>
</evidence>
<accession>A0A1D8KTU9</accession>
<evidence type="ECO:0000313" key="6">
    <source>
        <dbReference type="Proteomes" id="UP000510897"/>
    </source>
</evidence>
<dbReference type="InterPro" id="IPR031997">
    <property type="entry name" value="T4-gp15_tss"/>
</dbReference>
<dbReference type="EMBL" id="KU686212">
    <property type="protein sequence ID" value="AOV62059.1"/>
    <property type="molecule type" value="Genomic_DNA"/>
</dbReference>
<reference evidence="3 6" key="2">
    <citation type="submission" date="2020-06" db="EMBL/GenBank/DDBJ databases">
        <authorList>
            <person name="Puxty R.J."/>
            <person name="Weihe C."/>
            <person name="Marston M.F."/>
            <person name="Martiny J.B.H."/>
        </authorList>
    </citation>
    <scope>NUCLEOTIDE SEQUENCE [LARGE SCALE GENOMIC DNA]</scope>
    <source>
        <strain evidence="3">0809CC03</strain>
    </source>
</reference>
<protein>
    <submittedName>
        <fullName evidence="3">Tail completion protein</fullName>
    </submittedName>
    <submittedName>
        <fullName evidence="1">Tail sheath stabilizer</fullName>
    </submittedName>
</protein>
<dbReference type="Proteomes" id="UP000510897">
    <property type="component" value="Segment"/>
</dbReference>
<dbReference type="Gene3D" id="3.30.2000.40">
    <property type="entry name" value="Myoviridae tail sheath stabiliser"/>
    <property type="match status" value="1"/>
</dbReference>
<dbReference type="Pfam" id="PF16724">
    <property type="entry name" value="T4-gp15_tss"/>
    <property type="match status" value="1"/>
</dbReference>
<dbReference type="EMBL" id="KU686213">
    <property type="protein sequence ID" value="AOV62322.1"/>
    <property type="molecule type" value="Genomic_DNA"/>
</dbReference>